<gene>
    <name evidence="1" type="ORF">C8E89_14016</name>
</gene>
<dbReference type="AlphaFoldDB" id="A0A318HHP3"/>
<dbReference type="EMBL" id="QJJU01000040">
    <property type="protein sequence ID" value="PXW99593.1"/>
    <property type="molecule type" value="Genomic_DNA"/>
</dbReference>
<reference evidence="1 2" key="2">
    <citation type="submission" date="2018-06" db="EMBL/GenBank/DDBJ databases">
        <title>Sequencing of bacterial isolates from soil warming experiment in Harvard Forest, Massachusetts, USA.</title>
        <authorList>
            <person name="Deangelis K.PhD."/>
        </authorList>
    </citation>
    <scope>NUCLEOTIDE SEQUENCE [LARGE SCALE GENOMIC DNA]</scope>
    <source>
        <strain evidence="1 2">GAS496</strain>
    </source>
</reference>
<protein>
    <submittedName>
        <fullName evidence="1">Uncharacterized protein</fullName>
    </submittedName>
</protein>
<dbReference type="Proteomes" id="UP000247781">
    <property type="component" value="Unassembled WGS sequence"/>
</dbReference>
<reference evidence="2" key="1">
    <citation type="submission" date="2018-05" db="EMBL/GenBank/DDBJ databases">
        <authorList>
            <person name="Deangelis K."/>
            <person name="Huntemann M."/>
            <person name="Clum A."/>
            <person name="Pillay M."/>
            <person name="Palaniappan K."/>
            <person name="Varghese N."/>
            <person name="Mikhailova N."/>
            <person name="Stamatis D."/>
            <person name="Reddy T."/>
            <person name="Daum C."/>
            <person name="Shapiro N."/>
            <person name="Ivanova N."/>
            <person name="Kyrpides N."/>
            <person name="Woyke T."/>
        </authorList>
    </citation>
    <scope>NUCLEOTIDE SEQUENCE [LARGE SCALE GENOMIC DNA]</scope>
    <source>
        <strain evidence="2">GAS496</strain>
    </source>
</reference>
<comment type="caution">
    <text evidence="1">The sequence shown here is derived from an EMBL/GenBank/DDBJ whole genome shotgun (WGS) entry which is preliminary data.</text>
</comment>
<name>A0A318HHP3_9MYCO</name>
<evidence type="ECO:0000313" key="2">
    <source>
        <dbReference type="Proteomes" id="UP000247781"/>
    </source>
</evidence>
<accession>A0A318HHP3</accession>
<evidence type="ECO:0000313" key="1">
    <source>
        <dbReference type="EMBL" id="PXW99593.1"/>
    </source>
</evidence>
<proteinExistence type="predicted"/>
<organism evidence="1 2">
    <name type="scientific">Mycolicibacterium moriokaense</name>
    <dbReference type="NCBI Taxonomy" id="39691"/>
    <lineage>
        <taxon>Bacteria</taxon>
        <taxon>Bacillati</taxon>
        <taxon>Actinomycetota</taxon>
        <taxon>Actinomycetes</taxon>
        <taxon>Mycobacteriales</taxon>
        <taxon>Mycobacteriaceae</taxon>
        <taxon>Mycolicibacterium</taxon>
    </lineage>
</organism>
<sequence>MGVGAGHAKNTLFSCLHDTEPRPSRCRAAALSASNSDLSLADLMCSMLREPRRDNHTAYTAVAPELVFTVRTYATTAPYEPWLVSSSPKHSSSCRYHFPI</sequence>
<keyword evidence="2" id="KW-1185">Reference proteome</keyword>